<keyword evidence="5" id="KW-0238">DNA-binding</keyword>
<dbReference type="SMART" id="SM00382">
    <property type="entry name" value="AAA"/>
    <property type="match status" value="1"/>
</dbReference>
<gene>
    <name evidence="11" type="ORF">BKE38_09275</name>
</gene>
<keyword evidence="4" id="KW-0805">Transcription regulation</keyword>
<evidence type="ECO:0000259" key="9">
    <source>
        <dbReference type="PROSITE" id="PS50045"/>
    </source>
</evidence>
<dbReference type="InterPro" id="IPR003593">
    <property type="entry name" value="AAA+_ATPase"/>
</dbReference>
<dbReference type="InterPro" id="IPR001789">
    <property type="entry name" value="Sig_transdc_resp-reg_receiver"/>
</dbReference>
<evidence type="ECO:0000313" key="12">
    <source>
        <dbReference type="Proteomes" id="UP000188879"/>
    </source>
</evidence>
<sequence length="512" mass="53545">MPRVLIVGPLAGELGLAARMAQARGARVAQVEGVTSALAKLRAEGADVVMCEVHHDIDWLVRAMLAERILCPVIACGVDAAAETAVRAIRAGARDFLPLPPDADLIAAMLQAAAGEQAEEAAPPAARDPVMAAVLARADQVARAEASVLITGESGTGKEVMARRIHAGSRRASGPFVALNCAALPESLLESELFGHEKGAFSGAVAGRKGKFEQAEGGTLLLDEIGEMDPRLQAKLLRALQEREIDRLGSTRPIKVDVRILAATNRDLMAEVRAGRFREDLYFRLDVVRLRLPPLRERPGDILPLADLFAARFAEVNGLPPRSLDAAARRALLAYSWPGNVRELENALHRAVLMAEGDAIGAEAIELARPDAAAGVPVTGLTPAAAAAAFFADPPRPAPMPQPPLPTPAELAAAAATAAAPAYASYGAVVPQAPAPAAQQLSPEEGIAALVGRRMEDVERDLILGTLAHCLGNRTRAAEVLGISIRALRNKLQDYRASGLAVTAPGGAAAAE</sequence>
<dbReference type="Gene3D" id="1.10.8.60">
    <property type="match status" value="1"/>
</dbReference>
<evidence type="ECO:0000256" key="8">
    <source>
        <dbReference type="PROSITE-ProRule" id="PRU00169"/>
    </source>
</evidence>
<dbReference type="Pfam" id="PF25601">
    <property type="entry name" value="AAA_lid_14"/>
    <property type="match status" value="1"/>
</dbReference>
<dbReference type="GO" id="GO:0005524">
    <property type="term" value="F:ATP binding"/>
    <property type="evidence" value="ECO:0007669"/>
    <property type="project" value="UniProtKB-KW"/>
</dbReference>
<evidence type="ECO:0000259" key="10">
    <source>
        <dbReference type="PROSITE" id="PS50110"/>
    </source>
</evidence>
<dbReference type="InterPro" id="IPR025662">
    <property type="entry name" value="Sigma_54_int_dom_ATP-bd_1"/>
</dbReference>
<dbReference type="InterPro" id="IPR002197">
    <property type="entry name" value="HTH_Fis"/>
</dbReference>
<evidence type="ECO:0000256" key="7">
    <source>
        <dbReference type="ARBA" id="ARBA00023163"/>
    </source>
</evidence>
<dbReference type="GO" id="GO:0006355">
    <property type="term" value="P:regulation of DNA-templated transcription"/>
    <property type="evidence" value="ECO:0007669"/>
    <property type="project" value="InterPro"/>
</dbReference>
<dbReference type="InterPro" id="IPR002078">
    <property type="entry name" value="Sigma_54_int"/>
</dbReference>
<dbReference type="InterPro" id="IPR025943">
    <property type="entry name" value="Sigma_54_int_dom_ATP-bd_2"/>
</dbReference>
<protein>
    <submittedName>
        <fullName evidence="11">Sigma-54-dependent Fis family transcriptional regulator</fullName>
    </submittedName>
</protein>
<dbReference type="PROSITE" id="PS50045">
    <property type="entry name" value="SIGMA54_INTERACT_4"/>
    <property type="match status" value="1"/>
</dbReference>
<evidence type="ECO:0000256" key="3">
    <source>
        <dbReference type="ARBA" id="ARBA00023012"/>
    </source>
</evidence>
<evidence type="ECO:0000256" key="4">
    <source>
        <dbReference type="ARBA" id="ARBA00023015"/>
    </source>
</evidence>
<dbReference type="PROSITE" id="PS50110">
    <property type="entry name" value="RESPONSE_REGULATORY"/>
    <property type="match status" value="1"/>
</dbReference>
<dbReference type="InterPro" id="IPR011006">
    <property type="entry name" value="CheY-like_superfamily"/>
</dbReference>
<dbReference type="InterPro" id="IPR058031">
    <property type="entry name" value="AAA_lid_NorR"/>
</dbReference>
<evidence type="ECO:0000256" key="1">
    <source>
        <dbReference type="ARBA" id="ARBA00022741"/>
    </source>
</evidence>
<keyword evidence="3" id="KW-0902">Two-component regulatory system</keyword>
<feature type="domain" description="Sigma-54 factor interaction" evidence="9">
    <location>
        <begin position="124"/>
        <end position="353"/>
    </location>
</feature>
<dbReference type="Proteomes" id="UP000188879">
    <property type="component" value="Unassembled WGS sequence"/>
</dbReference>
<dbReference type="FunFam" id="3.40.50.300:FF:000006">
    <property type="entry name" value="DNA-binding transcriptional regulator NtrC"/>
    <property type="match status" value="1"/>
</dbReference>
<dbReference type="CDD" id="cd00156">
    <property type="entry name" value="REC"/>
    <property type="match status" value="1"/>
</dbReference>
<dbReference type="InterPro" id="IPR009057">
    <property type="entry name" value="Homeodomain-like_sf"/>
</dbReference>
<dbReference type="GO" id="GO:0043565">
    <property type="term" value="F:sequence-specific DNA binding"/>
    <property type="evidence" value="ECO:0007669"/>
    <property type="project" value="InterPro"/>
</dbReference>
<dbReference type="Gene3D" id="1.10.10.60">
    <property type="entry name" value="Homeodomain-like"/>
    <property type="match status" value="1"/>
</dbReference>
<proteinExistence type="predicted"/>
<comment type="caution">
    <text evidence="11">The sequence shown here is derived from an EMBL/GenBank/DDBJ whole genome shotgun (WGS) entry which is preliminary data.</text>
</comment>
<reference evidence="11 12" key="1">
    <citation type="submission" date="2016-10" db="EMBL/GenBank/DDBJ databases">
        <title>Draft Genome sequence of Roseomonas sp. strain M3.</title>
        <authorList>
            <person name="Subhash Y."/>
            <person name="Lee S."/>
        </authorList>
    </citation>
    <scope>NUCLEOTIDE SEQUENCE [LARGE SCALE GENOMIC DNA]</scope>
    <source>
        <strain evidence="11 12">M3</strain>
    </source>
</reference>
<dbReference type="Gene3D" id="3.40.50.300">
    <property type="entry name" value="P-loop containing nucleotide triphosphate hydrolases"/>
    <property type="match status" value="1"/>
</dbReference>
<accession>A0A1V2H5P2</accession>
<comment type="caution">
    <text evidence="8">Lacks conserved residue(s) required for the propagation of feature annotation.</text>
</comment>
<dbReference type="SUPFAM" id="SSF46689">
    <property type="entry name" value="Homeodomain-like"/>
    <property type="match status" value="1"/>
</dbReference>
<dbReference type="PANTHER" id="PTHR32071:SF21">
    <property type="entry name" value="TRANSCRIPTIONAL REGULATORY PROTEIN FLGR"/>
    <property type="match status" value="1"/>
</dbReference>
<evidence type="ECO:0000256" key="2">
    <source>
        <dbReference type="ARBA" id="ARBA00022840"/>
    </source>
</evidence>
<dbReference type="PANTHER" id="PTHR32071">
    <property type="entry name" value="TRANSCRIPTIONAL REGULATORY PROTEIN"/>
    <property type="match status" value="1"/>
</dbReference>
<dbReference type="Gene3D" id="3.40.50.2300">
    <property type="match status" value="1"/>
</dbReference>
<dbReference type="EMBL" id="MLCO01000074">
    <property type="protein sequence ID" value="ONG55267.1"/>
    <property type="molecule type" value="Genomic_DNA"/>
</dbReference>
<dbReference type="CDD" id="cd00009">
    <property type="entry name" value="AAA"/>
    <property type="match status" value="1"/>
</dbReference>
<dbReference type="SUPFAM" id="SSF52172">
    <property type="entry name" value="CheY-like"/>
    <property type="match status" value="1"/>
</dbReference>
<dbReference type="GO" id="GO:0000160">
    <property type="term" value="P:phosphorelay signal transduction system"/>
    <property type="evidence" value="ECO:0007669"/>
    <property type="project" value="UniProtKB-KW"/>
</dbReference>
<dbReference type="PROSITE" id="PS00688">
    <property type="entry name" value="SIGMA54_INTERACT_3"/>
    <property type="match status" value="1"/>
</dbReference>
<evidence type="ECO:0000256" key="5">
    <source>
        <dbReference type="ARBA" id="ARBA00023125"/>
    </source>
</evidence>
<dbReference type="AlphaFoldDB" id="A0A1V2H5P2"/>
<keyword evidence="1" id="KW-0547">Nucleotide-binding</keyword>
<keyword evidence="12" id="KW-1185">Reference proteome</keyword>
<dbReference type="PRINTS" id="PR01590">
    <property type="entry name" value="HTHFIS"/>
</dbReference>
<name>A0A1V2H5P2_9PROT</name>
<dbReference type="PROSITE" id="PS00676">
    <property type="entry name" value="SIGMA54_INTERACT_2"/>
    <property type="match status" value="1"/>
</dbReference>
<dbReference type="RefSeq" id="WP_076957078.1">
    <property type="nucleotide sequence ID" value="NZ_MLCO01000074.1"/>
</dbReference>
<feature type="domain" description="Response regulatory" evidence="10">
    <location>
        <begin position="3"/>
        <end position="114"/>
    </location>
</feature>
<dbReference type="Pfam" id="PF00158">
    <property type="entry name" value="Sigma54_activat"/>
    <property type="match status" value="1"/>
</dbReference>
<keyword evidence="6" id="KW-0010">Activator</keyword>
<dbReference type="PROSITE" id="PS00675">
    <property type="entry name" value="SIGMA54_INTERACT_1"/>
    <property type="match status" value="1"/>
</dbReference>
<dbReference type="Pfam" id="PF02954">
    <property type="entry name" value="HTH_8"/>
    <property type="match status" value="1"/>
</dbReference>
<dbReference type="InterPro" id="IPR025944">
    <property type="entry name" value="Sigma_54_int_dom_CS"/>
</dbReference>
<keyword evidence="7" id="KW-0804">Transcription</keyword>
<evidence type="ECO:0000313" key="11">
    <source>
        <dbReference type="EMBL" id="ONG55267.1"/>
    </source>
</evidence>
<organism evidence="11 12">
    <name type="scientific">Teichococcus deserti</name>
    <dbReference type="NCBI Taxonomy" id="1817963"/>
    <lineage>
        <taxon>Bacteria</taxon>
        <taxon>Pseudomonadati</taxon>
        <taxon>Pseudomonadota</taxon>
        <taxon>Alphaproteobacteria</taxon>
        <taxon>Acetobacterales</taxon>
        <taxon>Roseomonadaceae</taxon>
        <taxon>Roseomonas</taxon>
    </lineage>
</organism>
<evidence type="ECO:0000256" key="6">
    <source>
        <dbReference type="ARBA" id="ARBA00023159"/>
    </source>
</evidence>
<dbReference type="OrthoDB" id="9770562at2"/>
<keyword evidence="2" id="KW-0067">ATP-binding</keyword>
<dbReference type="InterPro" id="IPR027417">
    <property type="entry name" value="P-loop_NTPase"/>
</dbReference>
<dbReference type="SUPFAM" id="SSF52540">
    <property type="entry name" value="P-loop containing nucleoside triphosphate hydrolases"/>
    <property type="match status" value="1"/>
</dbReference>